<dbReference type="RefSeq" id="WP_340696577.1">
    <property type="nucleotide sequence ID" value="NZ_BAABDT010000007.1"/>
</dbReference>
<evidence type="ECO:0000313" key="4">
    <source>
        <dbReference type="Proteomes" id="UP001501367"/>
    </source>
</evidence>
<dbReference type="InterPro" id="IPR005502">
    <property type="entry name" value="Ribosyl_crysJ1"/>
</dbReference>
<dbReference type="InterPro" id="IPR050792">
    <property type="entry name" value="ADP-ribosylglycohydrolase"/>
</dbReference>
<name>A0ABP7G1L4_9FLAO</name>
<keyword evidence="2" id="KW-0378">Hydrolase</keyword>
<dbReference type="PANTHER" id="PTHR16222">
    <property type="entry name" value="ADP-RIBOSYLGLYCOHYDROLASE"/>
    <property type="match status" value="1"/>
</dbReference>
<protein>
    <submittedName>
        <fullName evidence="3">ADP-ribosylglycohydrolase family protein</fullName>
    </submittedName>
</protein>
<evidence type="ECO:0000256" key="2">
    <source>
        <dbReference type="ARBA" id="ARBA00022801"/>
    </source>
</evidence>
<dbReference type="Pfam" id="PF03747">
    <property type="entry name" value="ADP_ribosyl_GH"/>
    <property type="match status" value="1"/>
</dbReference>
<sequence>MMENKIESALFGVAVGDALGVPYEFLSRNEIKKSPAVDMIGYGTHNQPAGTWSDDSSLTFCLAETLAEKYDLQKLANRFVNWKEHSYWTPHGVVFDIGIATSIAIHELHCGNDPLLAGGDTEDSNGNGSLMRILPLLFYIKDMPIHQRFQHVKEVSSLTHRHIRSVMACFIYLEYALKLYNGKSKTDALKEMREIVKSFFENKDMPQSEIDCFHRILSIKVGDYDVQSLESLSESEIFSSGYVLNTLEASIWCILKTDNYKDVVLKAVNLGSDTDTTAAVAGGLAGIYYGIENISENWIQNLARASDIKDLANRLSKKLSQS</sequence>
<keyword evidence="4" id="KW-1185">Reference proteome</keyword>
<dbReference type="Proteomes" id="UP001501367">
    <property type="component" value="Unassembled WGS sequence"/>
</dbReference>
<organism evidence="3 4">
    <name type="scientific">Flavobacterium ginsengisoli</name>
    <dbReference type="NCBI Taxonomy" id="871694"/>
    <lineage>
        <taxon>Bacteria</taxon>
        <taxon>Pseudomonadati</taxon>
        <taxon>Bacteroidota</taxon>
        <taxon>Flavobacteriia</taxon>
        <taxon>Flavobacteriales</taxon>
        <taxon>Flavobacteriaceae</taxon>
        <taxon>Flavobacterium</taxon>
    </lineage>
</organism>
<evidence type="ECO:0000313" key="3">
    <source>
        <dbReference type="EMBL" id="GAA3752654.1"/>
    </source>
</evidence>
<dbReference type="PANTHER" id="PTHR16222:SF24">
    <property type="entry name" value="ADP-RIBOSYLHYDROLASE ARH3"/>
    <property type="match status" value="1"/>
</dbReference>
<dbReference type="SUPFAM" id="SSF101478">
    <property type="entry name" value="ADP-ribosylglycohydrolase"/>
    <property type="match status" value="1"/>
</dbReference>
<reference evidence="4" key="1">
    <citation type="journal article" date="2019" name="Int. J. Syst. Evol. Microbiol.">
        <title>The Global Catalogue of Microorganisms (GCM) 10K type strain sequencing project: providing services to taxonomists for standard genome sequencing and annotation.</title>
        <authorList>
            <consortium name="The Broad Institute Genomics Platform"/>
            <consortium name="The Broad Institute Genome Sequencing Center for Infectious Disease"/>
            <person name="Wu L."/>
            <person name="Ma J."/>
        </authorList>
    </citation>
    <scope>NUCLEOTIDE SEQUENCE [LARGE SCALE GENOMIC DNA]</scope>
    <source>
        <strain evidence="4">JCM 17336</strain>
    </source>
</reference>
<dbReference type="InterPro" id="IPR036705">
    <property type="entry name" value="Ribosyl_crysJ1_sf"/>
</dbReference>
<dbReference type="EMBL" id="BAABDT010000007">
    <property type="protein sequence ID" value="GAA3752654.1"/>
    <property type="molecule type" value="Genomic_DNA"/>
</dbReference>
<dbReference type="Gene3D" id="1.10.4080.10">
    <property type="entry name" value="ADP-ribosylation/Crystallin J1"/>
    <property type="match status" value="1"/>
</dbReference>
<comment type="similarity">
    <text evidence="1">Belongs to the ADP-ribosylglycohydrolase family.</text>
</comment>
<accession>A0ABP7G1L4</accession>
<proteinExistence type="inferred from homology"/>
<gene>
    <name evidence="3" type="ORF">GCM10022422_42740</name>
</gene>
<comment type="caution">
    <text evidence="3">The sequence shown here is derived from an EMBL/GenBank/DDBJ whole genome shotgun (WGS) entry which is preliminary data.</text>
</comment>
<evidence type="ECO:0000256" key="1">
    <source>
        <dbReference type="ARBA" id="ARBA00010702"/>
    </source>
</evidence>